<keyword evidence="10 15" id="KW-0067">ATP-binding</keyword>
<sequence length="475" mass="52867">MFNNSATRLPTPESGKEDNKSATRLPTPDSDEENNKSATRLPTPSHATLITDSVPDDAPFSCRYLDHAPKTSHGTYLHGSNLDLEPLGHYQNGGYHPVHLGDYLGASGRYRVLHKLGYGGFGTVWLCRDTLNASYVAVKVIAGDVEPDNMLDLSLTQLDQSIPGAEYITTPLDHFSVDGPNGTHQCIVLPVLGPRVSDIWMQMGKDPGPILQKMAHQAAKALNFLHKNKFCHGDFRPSNILVKIANLDHLSEDELVALIGQPKKTEVRSVSGGILPASSPRYLVLPADIDRLGAEYLTDQICVIDFGESFPISSPPDDLGIPEHYLPPEVLLEEANAIGPACDLWALGCTLFEIREQIPLFYMIPDDQELIAEMVRFFGKLPEGWWDKWEGRADYFDEQGQWLRPTSHDWSLEVALSKPSSFIPGPDHTEGMPTSLITPVAEQKLMADLLYKLFRYEPGERLSTEEVLDHEWFKM</sequence>
<evidence type="ECO:0000256" key="2">
    <source>
        <dbReference type="ARBA" id="ARBA00011534"/>
    </source>
</evidence>
<evidence type="ECO:0000256" key="5">
    <source>
        <dbReference type="ARBA" id="ARBA00019973"/>
    </source>
</evidence>
<gene>
    <name evidence="18" type="ORF">QQX98_008465</name>
</gene>
<keyword evidence="7" id="KW-0808">Transferase</keyword>
<evidence type="ECO:0000256" key="3">
    <source>
        <dbReference type="ARBA" id="ARBA00012513"/>
    </source>
</evidence>
<dbReference type="InterPro" id="IPR017441">
    <property type="entry name" value="Protein_kinase_ATP_BS"/>
</dbReference>
<dbReference type="PANTHER" id="PTHR45646:SF11">
    <property type="entry name" value="SERINE_THREONINE-PROTEIN KINASE DOA"/>
    <property type="match status" value="1"/>
</dbReference>
<protein>
    <recommendedName>
        <fullName evidence="5">EKC/KEOPS complex subunit BUD32</fullName>
        <ecNumber evidence="3">2.7.11.1</ecNumber>
    </recommendedName>
    <alternativeName>
        <fullName evidence="11 12">Atypical Serine/threonine protein kinase BUD32</fullName>
    </alternativeName>
    <alternativeName>
        <fullName evidence="4">EKC/KEOPS complex subunit bud32</fullName>
    </alternativeName>
</protein>
<dbReference type="Proteomes" id="UP001498476">
    <property type="component" value="Unassembled WGS sequence"/>
</dbReference>
<evidence type="ECO:0000256" key="1">
    <source>
        <dbReference type="ARBA" id="ARBA00003747"/>
    </source>
</evidence>
<evidence type="ECO:0000256" key="13">
    <source>
        <dbReference type="ARBA" id="ARBA00047899"/>
    </source>
</evidence>
<name>A0ABR1GUY9_9HYPO</name>
<dbReference type="SUPFAM" id="SSF56112">
    <property type="entry name" value="Protein kinase-like (PK-like)"/>
    <property type="match status" value="1"/>
</dbReference>
<dbReference type="PROSITE" id="PS50011">
    <property type="entry name" value="PROTEIN_KINASE_DOM"/>
    <property type="match status" value="1"/>
</dbReference>
<comment type="catalytic activity">
    <reaction evidence="14">
        <text>L-seryl-[protein] + ATP = O-phospho-L-seryl-[protein] + ADP + H(+)</text>
        <dbReference type="Rhea" id="RHEA:17989"/>
        <dbReference type="Rhea" id="RHEA-COMP:9863"/>
        <dbReference type="Rhea" id="RHEA-COMP:11604"/>
        <dbReference type="ChEBI" id="CHEBI:15378"/>
        <dbReference type="ChEBI" id="CHEBI:29999"/>
        <dbReference type="ChEBI" id="CHEBI:30616"/>
        <dbReference type="ChEBI" id="CHEBI:83421"/>
        <dbReference type="ChEBI" id="CHEBI:456216"/>
        <dbReference type="EC" id="2.7.11.1"/>
    </reaction>
</comment>
<feature type="binding site" evidence="15">
    <location>
        <position position="139"/>
    </location>
    <ligand>
        <name>ATP</name>
        <dbReference type="ChEBI" id="CHEBI:30616"/>
    </ligand>
</feature>
<proteinExistence type="predicted"/>
<evidence type="ECO:0000256" key="10">
    <source>
        <dbReference type="ARBA" id="ARBA00022840"/>
    </source>
</evidence>
<dbReference type="Gene3D" id="1.10.510.10">
    <property type="entry name" value="Transferase(Phosphotransferase) domain 1"/>
    <property type="match status" value="1"/>
</dbReference>
<evidence type="ECO:0000256" key="4">
    <source>
        <dbReference type="ARBA" id="ARBA00013948"/>
    </source>
</evidence>
<evidence type="ECO:0000256" key="6">
    <source>
        <dbReference type="ARBA" id="ARBA00022527"/>
    </source>
</evidence>
<evidence type="ECO:0000259" key="17">
    <source>
        <dbReference type="PROSITE" id="PS50011"/>
    </source>
</evidence>
<evidence type="ECO:0000313" key="18">
    <source>
        <dbReference type="EMBL" id="KAK7409341.1"/>
    </source>
</evidence>
<keyword evidence="6" id="KW-0723">Serine/threonine-protein kinase</keyword>
<accession>A0ABR1GUY9</accession>
<dbReference type="PANTHER" id="PTHR45646">
    <property type="entry name" value="SERINE/THREONINE-PROTEIN KINASE DOA-RELATED"/>
    <property type="match status" value="1"/>
</dbReference>
<dbReference type="InterPro" id="IPR051175">
    <property type="entry name" value="CLK_kinases"/>
</dbReference>
<evidence type="ECO:0000256" key="16">
    <source>
        <dbReference type="SAM" id="MobiDB-lite"/>
    </source>
</evidence>
<evidence type="ECO:0000256" key="12">
    <source>
        <dbReference type="ARBA" id="ARBA00033194"/>
    </source>
</evidence>
<keyword evidence="19" id="KW-1185">Reference proteome</keyword>
<comment type="function">
    <text evidence="1">Component of the EKC/KEOPS complex that is required for the formation of a threonylcarbamoyl group on adenosine at position 37 (t(6)A37) in tRNAs that read codons beginning with adenine. The complex is probably involved in the transfer of the threonylcarbamoyl moiety of threonylcarbamoyl-AMP (TC-AMP) to the N6 group of A37. BUD32 has ATPase activity in the context of the EKC/KEOPS complex and likely plays a supporting role to the catalytic subunit KAE1. The EKC/KEOPS complex also promotes both telomere uncapping and telomere elongation. The complex is required for efficient recruitment of transcriptional coactivators.</text>
</comment>
<organism evidence="18 19">
    <name type="scientific">Neonectria punicea</name>
    <dbReference type="NCBI Taxonomy" id="979145"/>
    <lineage>
        <taxon>Eukaryota</taxon>
        <taxon>Fungi</taxon>
        <taxon>Dikarya</taxon>
        <taxon>Ascomycota</taxon>
        <taxon>Pezizomycotina</taxon>
        <taxon>Sordariomycetes</taxon>
        <taxon>Hypocreomycetidae</taxon>
        <taxon>Hypocreales</taxon>
        <taxon>Nectriaceae</taxon>
        <taxon>Neonectria</taxon>
    </lineage>
</organism>
<dbReference type="EMBL" id="JAZAVJ010000154">
    <property type="protein sequence ID" value="KAK7409341.1"/>
    <property type="molecule type" value="Genomic_DNA"/>
</dbReference>
<evidence type="ECO:0000256" key="9">
    <source>
        <dbReference type="ARBA" id="ARBA00022777"/>
    </source>
</evidence>
<evidence type="ECO:0000256" key="8">
    <source>
        <dbReference type="ARBA" id="ARBA00022741"/>
    </source>
</evidence>
<dbReference type="InterPro" id="IPR011009">
    <property type="entry name" value="Kinase-like_dom_sf"/>
</dbReference>
<dbReference type="InterPro" id="IPR008266">
    <property type="entry name" value="Tyr_kinase_AS"/>
</dbReference>
<dbReference type="EC" id="2.7.11.1" evidence="3"/>
<evidence type="ECO:0000256" key="14">
    <source>
        <dbReference type="ARBA" id="ARBA00048679"/>
    </source>
</evidence>
<dbReference type="Gene3D" id="3.30.200.20">
    <property type="entry name" value="Phosphorylase Kinase, domain 1"/>
    <property type="match status" value="1"/>
</dbReference>
<comment type="caution">
    <text evidence="18">The sequence shown here is derived from an EMBL/GenBank/DDBJ whole genome shotgun (WGS) entry which is preliminary data.</text>
</comment>
<keyword evidence="8 15" id="KW-0547">Nucleotide-binding</keyword>
<evidence type="ECO:0000256" key="11">
    <source>
        <dbReference type="ARBA" id="ARBA00030980"/>
    </source>
</evidence>
<evidence type="ECO:0000256" key="15">
    <source>
        <dbReference type="PROSITE-ProRule" id="PRU10141"/>
    </source>
</evidence>
<comment type="catalytic activity">
    <reaction evidence="13">
        <text>L-threonyl-[protein] + ATP = O-phospho-L-threonyl-[protein] + ADP + H(+)</text>
        <dbReference type="Rhea" id="RHEA:46608"/>
        <dbReference type="Rhea" id="RHEA-COMP:11060"/>
        <dbReference type="Rhea" id="RHEA-COMP:11605"/>
        <dbReference type="ChEBI" id="CHEBI:15378"/>
        <dbReference type="ChEBI" id="CHEBI:30013"/>
        <dbReference type="ChEBI" id="CHEBI:30616"/>
        <dbReference type="ChEBI" id="CHEBI:61977"/>
        <dbReference type="ChEBI" id="CHEBI:456216"/>
        <dbReference type="EC" id="2.7.11.1"/>
    </reaction>
</comment>
<evidence type="ECO:0000313" key="19">
    <source>
        <dbReference type="Proteomes" id="UP001498476"/>
    </source>
</evidence>
<feature type="domain" description="Protein kinase" evidence="17">
    <location>
        <begin position="110"/>
        <end position="473"/>
    </location>
</feature>
<comment type="subunit">
    <text evidence="2">Component of the EKC/KEOPS complex composed of at least BUD32, CGI121, GON7, KAE1 and PCC1; the whole complex dimerizes.</text>
</comment>
<feature type="compositionally biased region" description="Polar residues" evidence="16">
    <location>
        <begin position="36"/>
        <end position="51"/>
    </location>
</feature>
<dbReference type="Pfam" id="PF00069">
    <property type="entry name" value="Pkinase"/>
    <property type="match status" value="2"/>
</dbReference>
<reference evidence="18 19" key="1">
    <citation type="journal article" date="2025" name="Microbiol. Resour. Announc.">
        <title>Draft genome sequences for Neonectria magnoliae and Neonectria punicea, canker pathogens of Liriodendron tulipifera and Acer saccharum in West Virginia.</title>
        <authorList>
            <person name="Petronek H.M."/>
            <person name="Kasson M.T."/>
            <person name="Metheny A.M."/>
            <person name="Stauder C.M."/>
            <person name="Lovett B."/>
            <person name="Lynch S.C."/>
            <person name="Garnas J.R."/>
            <person name="Kasson L.R."/>
            <person name="Stajich J.E."/>
        </authorList>
    </citation>
    <scope>NUCLEOTIDE SEQUENCE [LARGE SCALE GENOMIC DNA]</scope>
    <source>
        <strain evidence="18 19">NRRL 64653</strain>
    </source>
</reference>
<dbReference type="PROSITE" id="PS00107">
    <property type="entry name" value="PROTEIN_KINASE_ATP"/>
    <property type="match status" value="1"/>
</dbReference>
<feature type="region of interest" description="Disordered" evidence="16">
    <location>
        <begin position="1"/>
        <end position="52"/>
    </location>
</feature>
<keyword evidence="9" id="KW-0418">Kinase</keyword>
<evidence type="ECO:0000256" key="7">
    <source>
        <dbReference type="ARBA" id="ARBA00022679"/>
    </source>
</evidence>
<dbReference type="PROSITE" id="PS00109">
    <property type="entry name" value="PROTEIN_KINASE_TYR"/>
    <property type="match status" value="1"/>
</dbReference>
<dbReference type="InterPro" id="IPR000719">
    <property type="entry name" value="Prot_kinase_dom"/>
</dbReference>